<dbReference type="RefSeq" id="WP_249603452.1">
    <property type="nucleotide sequence ID" value="NZ_JAKHSK010000054.1"/>
</dbReference>
<proteinExistence type="predicted"/>
<evidence type="ECO:0000313" key="1">
    <source>
        <dbReference type="EMBL" id="MCL6220767.1"/>
    </source>
</evidence>
<dbReference type="Proteomes" id="UP001139521">
    <property type="component" value="Unassembled WGS sequence"/>
</dbReference>
<sequence>MRIFKFIFQVYLYFGIYTIIFAQPTPESEDPLSIYENLAKDPQVASLSGIIGNVVNEYNGKADINIPIYAIPFGNKNIPITLSYDSGGVKVAQESGWVGLNWNISGQFNVSREIFGFDDFSNRTAGNYQNAPPNGYIYNPVVLQLEEGATRPYLDYNEILNVHHSFTMNPSVNGGSRFMDTQPDVFHLTALGKTYNFILKKKGSSNIIDTEVFNNNNVNITYDLSSEKFTLIDEDGYIYVYGTKTFNTPFYTASQGTPPSSYSGAFANVFSQNNRSKETIVTSWALDKVISPTGREINFSYQKGLHFSFPKYSFSHNGNDYFTRTSWPDAQYFDAAAKMNYSISTSVIENNYLTAITGDFGQVTFHLDGREDLCTGSAIDDLSGGYFESIILYTKNEQIKSCHGESSCINSTNLTAKKLDAIEVKNNNNQTILYADLGHGYFDSNASGIKERFYRLKLNNLIIADKEYNFHYYEENSLPAKDSDGIDFWGFYNGKENENDGLVPRIGRFITSEIRGYNNITYLGQSFVNYAGSNRSSDFNYGKVGLIDKIVLPTKGTVNYEYEPNDAVLSATAPFKTIETFPNSTRLKTTDMTDESKYGFIYQYLKYSSDPNYNYFEKIPVNSSNNTTQVAVDLNEVFILNRPSLLEVNGYIETYTGWDGINYWANYPILVVENVNTGQEYTLFTYADAPSYIGAPQNDVSKSINLPAGDFRIVKRWADIPPGGDYSNYPPIPAVNFYDVGTYYYGVDPNDENLSEILERFEIGGARISKIVSKNGNGEFLHATEYEYDYPGGVSGLTSSGKLMDGLIFFKKASGFQSYTPRDYSYGGSTFVLTGDNQVGGNNSAAGSHIGYSFVRSKKINSNGDSMGWVETQFNNNENQYFTSSFSLPYSWDGITGSGDDAMYYSKHGDVSIQNTILLGLPLKSNFSYINGKILNQKIFDKSGDIQREKVFEYTSLKGMLSNDYFSSFMYVPLHTTTDSEGVVESAVDKTSLGPWGSSHTTYEPYLFPLHYGLVAKLSNSIEYNYSNEDYVTTEIISKYNEDSFLTESIATSLRNNSFLRKEFRYSGDPEVAVIGGVSNLISENRLNTLIKLKEYIDEDLLSTKIYEYENSSNTQNFTMLRKSSFSKASIEMDEVILYHSYDSYGNPIEVSKSDGPHIFYLWGYNGQYPIAKIENMTK</sequence>
<reference evidence="1" key="1">
    <citation type="submission" date="2022-01" db="EMBL/GenBank/DDBJ databases">
        <title>Genome sequencing of Zunongwangia sp. M21534 genome.</title>
        <authorList>
            <person name="Chen Y."/>
            <person name="Dong C."/>
            <person name="Shao Z."/>
        </authorList>
    </citation>
    <scope>NUCLEOTIDE SEQUENCE</scope>
    <source>
        <strain evidence="1">MCCC M21534</strain>
    </source>
</reference>
<evidence type="ECO:0000313" key="2">
    <source>
        <dbReference type="Proteomes" id="UP001139521"/>
    </source>
</evidence>
<dbReference type="EMBL" id="JAKHSK010000054">
    <property type="protein sequence ID" value="MCL6220767.1"/>
    <property type="molecule type" value="Genomic_DNA"/>
</dbReference>
<keyword evidence="2" id="KW-1185">Reference proteome</keyword>
<dbReference type="AlphaFoldDB" id="A0A9X1ZTJ4"/>
<feature type="non-terminal residue" evidence="1">
    <location>
        <position position="1179"/>
    </location>
</feature>
<gene>
    <name evidence="1" type="ORF">L1967_20945</name>
</gene>
<organism evidence="1 2">
    <name type="scientific">Zunongwangia pacifica</name>
    <dbReference type="NCBI Taxonomy" id="2911062"/>
    <lineage>
        <taxon>Bacteria</taxon>
        <taxon>Pseudomonadati</taxon>
        <taxon>Bacteroidota</taxon>
        <taxon>Flavobacteriia</taxon>
        <taxon>Flavobacteriales</taxon>
        <taxon>Flavobacteriaceae</taxon>
        <taxon>Zunongwangia</taxon>
    </lineage>
</organism>
<accession>A0A9X1ZTJ4</accession>
<comment type="caution">
    <text evidence="1">The sequence shown here is derived from an EMBL/GenBank/DDBJ whole genome shotgun (WGS) entry which is preliminary data.</text>
</comment>
<protein>
    <recommendedName>
        <fullName evidence="3">YD repeat-containing protein</fullName>
    </recommendedName>
</protein>
<evidence type="ECO:0008006" key="3">
    <source>
        <dbReference type="Google" id="ProtNLM"/>
    </source>
</evidence>
<name>A0A9X1ZTJ4_9FLAO</name>